<dbReference type="EC" id="3.1.3.16" evidence="1"/>
<organism evidence="2 3">
    <name type="scientific">Dovyalis caffra</name>
    <dbReference type="NCBI Taxonomy" id="77055"/>
    <lineage>
        <taxon>Eukaryota</taxon>
        <taxon>Viridiplantae</taxon>
        <taxon>Streptophyta</taxon>
        <taxon>Embryophyta</taxon>
        <taxon>Tracheophyta</taxon>
        <taxon>Spermatophyta</taxon>
        <taxon>Magnoliopsida</taxon>
        <taxon>eudicotyledons</taxon>
        <taxon>Gunneridae</taxon>
        <taxon>Pentapetalae</taxon>
        <taxon>rosids</taxon>
        <taxon>fabids</taxon>
        <taxon>Malpighiales</taxon>
        <taxon>Salicaceae</taxon>
        <taxon>Flacourtieae</taxon>
        <taxon>Dovyalis</taxon>
    </lineage>
</organism>
<comment type="cofactor">
    <cofactor evidence="1">
        <name>Mn(2+)</name>
        <dbReference type="ChEBI" id="CHEBI:29035"/>
    </cofactor>
</comment>
<name>A0AAV1QSB5_9ROSI</name>
<dbReference type="GO" id="GO:0004722">
    <property type="term" value="F:protein serine/threonine phosphatase activity"/>
    <property type="evidence" value="ECO:0007669"/>
    <property type="project" value="UniProtKB-EC"/>
</dbReference>
<keyword evidence="1" id="KW-0464">Manganese</keyword>
<comment type="catalytic activity">
    <reaction evidence="1">
        <text>O-phospho-L-seryl-[protein] + H2O = L-seryl-[protein] + phosphate</text>
        <dbReference type="Rhea" id="RHEA:20629"/>
        <dbReference type="Rhea" id="RHEA-COMP:9863"/>
        <dbReference type="Rhea" id="RHEA-COMP:11604"/>
        <dbReference type="ChEBI" id="CHEBI:15377"/>
        <dbReference type="ChEBI" id="CHEBI:29999"/>
        <dbReference type="ChEBI" id="CHEBI:43474"/>
        <dbReference type="ChEBI" id="CHEBI:83421"/>
        <dbReference type="EC" id="3.1.3.16"/>
    </reaction>
</comment>
<dbReference type="InterPro" id="IPR039123">
    <property type="entry name" value="PPTC7"/>
</dbReference>
<dbReference type="AlphaFoldDB" id="A0AAV1QSB5"/>
<keyword evidence="1" id="KW-0479">Metal-binding</keyword>
<keyword evidence="1" id="KW-0460">Magnesium</keyword>
<gene>
    <name evidence="2" type="ORF">DCAF_LOCUS2299</name>
</gene>
<proteinExistence type="inferred from homology"/>
<comment type="caution">
    <text evidence="2">The sequence shown here is derived from an EMBL/GenBank/DDBJ whole genome shotgun (WGS) entry which is preliminary data.</text>
</comment>
<evidence type="ECO:0000256" key="1">
    <source>
        <dbReference type="RuleBase" id="RU366020"/>
    </source>
</evidence>
<dbReference type="EMBL" id="CAWUPB010000415">
    <property type="protein sequence ID" value="CAK7324642.1"/>
    <property type="molecule type" value="Genomic_DNA"/>
</dbReference>
<comment type="similarity">
    <text evidence="1">Belongs to the PP2C family.</text>
</comment>
<sequence>MGLLLGFRTESCGTKFREVIKENVRLWMSQYFASSHRNCKINAESKWKSRIQQYMKSFQVNFRLKRESRPVFVTWKLHLLDLFHAYSLITRIILTTSKEKLHMNTRVCYFSKDMELKPESLGEDAHFICQERQTFGVANGVSGWPRKGIDSEIFARELMMNYLNAL</sequence>
<comment type="catalytic activity">
    <reaction evidence="1">
        <text>O-phospho-L-threonyl-[protein] + H2O = L-threonyl-[protein] + phosphate</text>
        <dbReference type="Rhea" id="RHEA:47004"/>
        <dbReference type="Rhea" id="RHEA-COMP:11060"/>
        <dbReference type="Rhea" id="RHEA-COMP:11605"/>
        <dbReference type="ChEBI" id="CHEBI:15377"/>
        <dbReference type="ChEBI" id="CHEBI:30013"/>
        <dbReference type="ChEBI" id="CHEBI:43474"/>
        <dbReference type="ChEBI" id="CHEBI:61977"/>
        <dbReference type="EC" id="3.1.3.16"/>
    </reaction>
</comment>
<keyword evidence="3" id="KW-1185">Reference proteome</keyword>
<dbReference type="GO" id="GO:0046872">
    <property type="term" value="F:metal ion binding"/>
    <property type="evidence" value="ECO:0007669"/>
    <property type="project" value="UniProtKB-UniRule"/>
</dbReference>
<keyword evidence="1" id="KW-0378">Hydrolase</keyword>
<evidence type="ECO:0000313" key="2">
    <source>
        <dbReference type="EMBL" id="CAK7324642.1"/>
    </source>
</evidence>
<dbReference type="PANTHER" id="PTHR12320:SF14">
    <property type="entry name" value="PROTEIN PHOSPHATASE"/>
    <property type="match status" value="1"/>
</dbReference>
<dbReference type="Proteomes" id="UP001314170">
    <property type="component" value="Unassembled WGS sequence"/>
</dbReference>
<keyword evidence="1" id="KW-0904">Protein phosphatase</keyword>
<protein>
    <recommendedName>
        <fullName evidence="1">Protein phosphatase</fullName>
        <ecNumber evidence="1">3.1.3.16</ecNumber>
    </recommendedName>
</protein>
<reference evidence="2 3" key="1">
    <citation type="submission" date="2024-01" db="EMBL/GenBank/DDBJ databases">
        <authorList>
            <person name="Waweru B."/>
        </authorList>
    </citation>
    <scope>NUCLEOTIDE SEQUENCE [LARGE SCALE GENOMIC DNA]</scope>
</reference>
<evidence type="ECO:0000313" key="3">
    <source>
        <dbReference type="Proteomes" id="UP001314170"/>
    </source>
</evidence>
<accession>A0AAV1QSB5</accession>
<dbReference type="PANTHER" id="PTHR12320">
    <property type="entry name" value="PROTEIN PHOSPHATASE 2C"/>
    <property type="match status" value="1"/>
</dbReference>
<comment type="cofactor">
    <cofactor evidence="1">
        <name>Mg(2+)</name>
        <dbReference type="ChEBI" id="CHEBI:18420"/>
    </cofactor>
</comment>